<evidence type="ECO:0000256" key="1">
    <source>
        <dbReference type="SAM" id="SignalP"/>
    </source>
</evidence>
<keyword evidence="3" id="KW-1185">Reference proteome</keyword>
<feature type="signal peptide" evidence="1">
    <location>
        <begin position="1"/>
        <end position="27"/>
    </location>
</feature>
<sequence length="81" mass="8667">MKAAGLLTKIFVCAAMVSFLCGAPLWAAEGEADVPAVGPSITFASTEYQFESVLEGDLITHQYIFKNTGTQNLEIKQVKVG</sequence>
<reference evidence="3" key="1">
    <citation type="submission" date="2016-11" db="EMBL/GenBank/DDBJ databases">
        <authorList>
            <person name="Varghese N."/>
            <person name="Submissions S."/>
        </authorList>
    </citation>
    <scope>NUCLEOTIDE SEQUENCE [LARGE SCALE GENOMIC DNA]</scope>
    <source>
        <strain evidence="3">DSM 16219</strain>
    </source>
</reference>
<protein>
    <recommendedName>
        <fullName evidence="4">DUF1573 domain-containing protein</fullName>
    </recommendedName>
</protein>
<dbReference type="Proteomes" id="UP000183994">
    <property type="component" value="Unassembled WGS sequence"/>
</dbReference>
<proteinExistence type="predicted"/>
<dbReference type="InterPro" id="IPR011467">
    <property type="entry name" value="DUF1573"/>
</dbReference>
<evidence type="ECO:0000313" key="3">
    <source>
        <dbReference type="Proteomes" id="UP000183994"/>
    </source>
</evidence>
<feature type="chain" id="PRO_5009923564" description="DUF1573 domain-containing protein" evidence="1">
    <location>
        <begin position="28"/>
        <end position="81"/>
    </location>
</feature>
<accession>A0A1M7A6A4</accession>
<organism evidence="2 3">
    <name type="scientific">Desulfatibacillum alkenivorans DSM 16219</name>
    <dbReference type="NCBI Taxonomy" id="1121393"/>
    <lineage>
        <taxon>Bacteria</taxon>
        <taxon>Pseudomonadati</taxon>
        <taxon>Thermodesulfobacteriota</taxon>
        <taxon>Desulfobacteria</taxon>
        <taxon>Desulfobacterales</taxon>
        <taxon>Desulfatibacillaceae</taxon>
        <taxon>Desulfatibacillum</taxon>
    </lineage>
</organism>
<dbReference type="AlphaFoldDB" id="A0A1M7A6A4"/>
<keyword evidence="1" id="KW-0732">Signal</keyword>
<name>A0A1M7A6A4_9BACT</name>
<dbReference type="Pfam" id="PF07610">
    <property type="entry name" value="DUF1573"/>
    <property type="match status" value="1"/>
</dbReference>
<evidence type="ECO:0008006" key="4">
    <source>
        <dbReference type="Google" id="ProtNLM"/>
    </source>
</evidence>
<gene>
    <name evidence="2" type="ORF">SAMN02745216_05103</name>
</gene>
<evidence type="ECO:0000313" key="2">
    <source>
        <dbReference type="EMBL" id="SHL38231.1"/>
    </source>
</evidence>
<dbReference type="EMBL" id="FQZU01000064">
    <property type="protein sequence ID" value="SHL38231.1"/>
    <property type="molecule type" value="Genomic_DNA"/>
</dbReference>